<keyword evidence="2" id="KW-1133">Transmembrane helix</keyword>
<accession>A0A8H5YDT1</accession>
<feature type="transmembrane region" description="Helical" evidence="2">
    <location>
        <begin position="159"/>
        <end position="181"/>
    </location>
</feature>
<proteinExistence type="predicted"/>
<evidence type="ECO:0000313" key="4">
    <source>
        <dbReference type="Proteomes" id="UP000532311"/>
    </source>
</evidence>
<feature type="compositionally biased region" description="Polar residues" evidence="1">
    <location>
        <begin position="198"/>
        <end position="207"/>
    </location>
</feature>
<feature type="region of interest" description="Disordered" evidence="1">
    <location>
        <begin position="198"/>
        <end position="218"/>
    </location>
</feature>
<dbReference type="Proteomes" id="UP000532311">
    <property type="component" value="Unassembled WGS sequence"/>
</dbReference>
<protein>
    <submittedName>
        <fullName evidence="3">Uncharacterized protein</fullName>
    </submittedName>
</protein>
<keyword evidence="4" id="KW-1185">Reference proteome</keyword>
<keyword evidence="2" id="KW-0472">Membrane</keyword>
<gene>
    <name evidence="3" type="ORF">FGLOB1_5787</name>
</gene>
<dbReference type="EMBL" id="JAAQPF010000236">
    <property type="protein sequence ID" value="KAF5709801.1"/>
    <property type="molecule type" value="Genomic_DNA"/>
</dbReference>
<name>A0A8H5YDT1_9HYPO</name>
<feature type="compositionally biased region" description="Polar residues" evidence="1">
    <location>
        <begin position="116"/>
        <end position="145"/>
    </location>
</feature>
<organism evidence="3 4">
    <name type="scientific">Fusarium globosum</name>
    <dbReference type="NCBI Taxonomy" id="78864"/>
    <lineage>
        <taxon>Eukaryota</taxon>
        <taxon>Fungi</taxon>
        <taxon>Dikarya</taxon>
        <taxon>Ascomycota</taxon>
        <taxon>Pezizomycotina</taxon>
        <taxon>Sordariomycetes</taxon>
        <taxon>Hypocreomycetidae</taxon>
        <taxon>Hypocreales</taxon>
        <taxon>Nectriaceae</taxon>
        <taxon>Fusarium</taxon>
        <taxon>Fusarium fujikuroi species complex</taxon>
    </lineage>
</organism>
<evidence type="ECO:0000313" key="3">
    <source>
        <dbReference type="EMBL" id="KAF5709801.1"/>
    </source>
</evidence>
<evidence type="ECO:0000256" key="2">
    <source>
        <dbReference type="SAM" id="Phobius"/>
    </source>
</evidence>
<keyword evidence="2" id="KW-0812">Transmembrane</keyword>
<dbReference type="AlphaFoldDB" id="A0A8H5YDT1"/>
<feature type="region of interest" description="Disordered" evidence="1">
    <location>
        <begin position="111"/>
        <end position="145"/>
    </location>
</feature>
<evidence type="ECO:0000256" key="1">
    <source>
        <dbReference type="SAM" id="MobiDB-lite"/>
    </source>
</evidence>
<sequence length="238" mass="26358">MGFLQPWNPGPNKDYSENQQYTIGSNIILSWSIDFEDPDLQLWQDNLPGDAQGGPWTYIKKSLNVSVYDWVVSYKGLNPSRNPVFYFQLQNGDSTAVSHYFNISDRVADDPDQLDRTSSSLVYSTTEPPFSSTQSRSVPEATDTQEIQTTASHLPGGSIAGIVLGALAVAVMLLGGLWWYWRQKSEVQSHATAVQTQDRFSSKSNGAGESGGEIRHEVSAMEEPLRIYEVDGTSIARK</sequence>
<comment type="caution">
    <text evidence="3">The sequence shown here is derived from an EMBL/GenBank/DDBJ whole genome shotgun (WGS) entry which is preliminary data.</text>
</comment>
<reference evidence="3 4" key="1">
    <citation type="submission" date="2020-05" db="EMBL/GenBank/DDBJ databases">
        <title>Identification and distribution of gene clusters putatively required for synthesis of sphingolipid metabolism inhibitors in phylogenetically diverse species of the filamentous fungus Fusarium.</title>
        <authorList>
            <person name="Kim H.-S."/>
            <person name="Busman M."/>
            <person name="Brown D.W."/>
            <person name="Divon H."/>
            <person name="Uhlig S."/>
            <person name="Proctor R.H."/>
        </authorList>
    </citation>
    <scope>NUCLEOTIDE SEQUENCE [LARGE SCALE GENOMIC DNA]</scope>
    <source>
        <strain evidence="3 4">NRRL 26131</strain>
    </source>
</reference>